<name>X0Z0K5_9ZZZZ</name>
<dbReference type="PANTHER" id="PTHR43751:SF1">
    <property type="entry name" value="SULFATASE ATSG-RELATED"/>
    <property type="match status" value="1"/>
</dbReference>
<dbReference type="InterPro" id="IPR017850">
    <property type="entry name" value="Alkaline_phosphatase_core_sf"/>
</dbReference>
<evidence type="ECO:0000313" key="2">
    <source>
        <dbReference type="EMBL" id="GAG54018.1"/>
    </source>
</evidence>
<comment type="caution">
    <text evidence="2">The sequence shown here is derived from an EMBL/GenBank/DDBJ whole genome shotgun (WGS) entry which is preliminary data.</text>
</comment>
<reference evidence="2" key="1">
    <citation type="journal article" date="2014" name="Front. Microbiol.">
        <title>High frequency of phylogenetically diverse reductive dehalogenase-homologous genes in deep subseafloor sedimentary metagenomes.</title>
        <authorList>
            <person name="Kawai M."/>
            <person name="Futagami T."/>
            <person name="Toyoda A."/>
            <person name="Takaki Y."/>
            <person name="Nishi S."/>
            <person name="Hori S."/>
            <person name="Arai W."/>
            <person name="Tsubouchi T."/>
            <person name="Morono Y."/>
            <person name="Uchiyama I."/>
            <person name="Ito T."/>
            <person name="Fujiyama A."/>
            <person name="Inagaki F."/>
            <person name="Takami H."/>
        </authorList>
    </citation>
    <scope>NUCLEOTIDE SEQUENCE</scope>
    <source>
        <strain evidence="2">Expedition CK06-06</strain>
    </source>
</reference>
<dbReference type="SUPFAM" id="SSF53649">
    <property type="entry name" value="Alkaline phosphatase-like"/>
    <property type="match status" value="1"/>
</dbReference>
<organism evidence="2">
    <name type="scientific">marine sediment metagenome</name>
    <dbReference type="NCBI Taxonomy" id="412755"/>
    <lineage>
        <taxon>unclassified sequences</taxon>
        <taxon>metagenomes</taxon>
        <taxon>ecological metagenomes</taxon>
    </lineage>
</organism>
<protein>
    <recommendedName>
        <fullName evidence="1">Sulfatase N-terminal domain-containing protein</fullName>
    </recommendedName>
</protein>
<dbReference type="PANTHER" id="PTHR43751">
    <property type="entry name" value="SULFATASE"/>
    <property type="match status" value="1"/>
</dbReference>
<dbReference type="EMBL" id="BART01008416">
    <property type="protein sequence ID" value="GAG54018.1"/>
    <property type="molecule type" value="Genomic_DNA"/>
</dbReference>
<evidence type="ECO:0000259" key="1">
    <source>
        <dbReference type="Pfam" id="PF00884"/>
    </source>
</evidence>
<sequence>IEDLSPHLACYGVDNIITPNLDQLASEGVRYDIAWATAPVCAVNRTSILTGLYSTCTGAHHMRNRILYPSEIKTYPELMRQAGYYCTNPTKTDYQFSSPDKEVIWDDASDSAHYRNRPDNKQPFFHVINFATTHQSRHTGDPGAYDPGTLTLPPYYPDTEKVRLQWASYFNNITRVDQQIGEVLAELQNEGAAENTIVFFYSDHGAGLPRAKWWAYDAGLREPFIVRIPEQFRVDGQGKPASATNELISNLDHNLPFSLG</sequence>
<feature type="non-terminal residue" evidence="2">
    <location>
        <position position="1"/>
    </location>
</feature>
<accession>X0Z0K5</accession>
<dbReference type="AlphaFoldDB" id="X0Z0K5"/>
<feature type="domain" description="Sulfatase N-terminal" evidence="1">
    <location>
        <begin position="2"/>
        <end position="249"/>
    </location>
</feature>
<dbReference type="Pfam" id="PF00884">
    <property type="entry name" value="Sulfatase"/>
    <property type="match status" value="1"/>
</dbReference>
<dbReference type="InterPro" id="IPR052701">
    <property type="entry name" value="GAG_Ulvan_Degrading_Sulfatases"/>
</dbReference>
<proteinExistence type="predicted"/>
<dbReference type="InterPro" id="IPR000917">
    <property type="entry name" value="Sulfatase_N"/>
</dbReference>
<gene>
    <name evidence="2" type="ORF">S01H4_18936</name>
</gene>
<dbReference type="Gene3D" id="3.40.720.10">
    <property type="entry name" value="Alkaline Phosphatase, subunit A"/>
    <property type="match status" value="1"/>
</dbReference>